<evidence type="ECO:0000313" key="3">
    <source>
        <dbReference type="Proteomes" id="UP000824890"/>
    </source>
</evidence>
<accession>A0A816KGI5</accession>
<reference evidence="2 3" key="2">
    <citation type="submission" date="2021-05" db="EMBL/GenBank/DDBJ databases">
        <title>Genome Assembly of Synthetic Allotetraploid Brassica napus Reveals Homoeologous Exchanges between Subgenomes.</title>
        <authorList>
            <person name="Davis J.T."/>
        </authorList>
    </citation>
    <scope>NUCLEOTIDE SEQUENCE [LARGE SCALE GENOMIC DNA]</scope>
    <source>
        <strain evidence="3">cv. Da-Ae</strain>
        <tissue evidence="2">Seedling</tissue>
    </source>
</reference>
<dbReference type="EMBL" id="JAGKQM010000012">
    <property type="protein sequence ID" value="KAH0898689.1"/>
    <property type="molecule type" value="Genomic_DNA"/>
</dbReference>
<name>A0A816KGI5_BRANA</name>
<dbReference type="Proteomes" id="UP001295469">
    <property type="component" value="Chromosome C02"/>
</dbReference>
<proteinExistence type="predicted"/>
<dbReference type="AlphaFoldDB" id="A0A816KGI5"/>
<evidence type="ECO:0000313" key="1">
    <source>
        <dbReference type="EMBL" id="CAF1917787.1"/>
    </source>
</evidence>
<reference evidence="1" key="1">
    <citation type="submission" date="2021-01" db="EMBL/GenBank/DDBJ databases">
        <authorList>
            <consortium name="Genoscope - CEA"/>
            <person name="William W."/>
        </authorList>
    </citation>
    <scope>NUCLEOTIDE SEQUENCE</scope>
</reference>
<keyword evidence="3" id="KW-1185">Reference proteome</keyword>
<gene>
    <name evidence="1" type="ORF">DARMORV10_C02P42160.1</name>
    <name evidence="2" type="ORF">HID58_048257</name>
</gene>
<organism evidence="1">
    <name type="scientific">Brassica napus</name>
    <name type="common">Rape</name>
    <dbReference type="NCBI Taxonomy" id="3708"/>
    <lineage>
        <taxon>Eukaryota</taxon>
        <taxon>Viridiplantae</taxon>
        <taxon>Streptophyta</taxon>
        <taxon>Embryophyta</taxon>
        <taxon>Tracheophyta</taxon>
        <taxon>Spermatophyta</taxon>
        <taxon>Magnoliopsida</taxon>
        <taxon>eudicotyledons</taxon>
        <taxon>Gunneridae</taxon>
        <taxon>Pentapetalae</taxon>
        <taxon>rosids</taxon>
        <taxon>malvids</taxon>
        <taxon>Brassicales</taxon>
        <taxon>Brassicaceae</taxon>
        <taxon>Brassiceae</taxon>
        <taxon>Brassica</taxon>
    </lineage>
</organism>
<sequence>MASCPANLKNSTSSDQLDDLSDECELSPIFIRNDRQSTSYLNKLQENEGLLHLCVTIKRGTYTFLLTESRKVVAHGKLNVSGWRWQK</sequence>
<dbReference type="Gramene" id="CDX94248">
    <property type="protein sequence ID" value="CDX94248"/>
    <property type="gene ID" value="GSBRNA2T00157236001"/>
</dbReference>
<dbReference type="EMBL" id="HG994366">
    <property type="protein sequence ID" value="CAF1917787.1"/>
    <property type="molecule type" value="Genomic_DNA"/>
</dbReference>
<protein>
    <submittedName>
        <fullName evidence="1">(rape) hypothetical protein</fullName>
    </submittedName>
</protein>
<evidence type="ECO:0000313" key="2">
    <source>
        <dbReference type="EMBL" id="KAH0898689.1"/>
    </source>
</evidence>
<dbReference type="Proteomes" id="UP000824890">
    <property type="component" value="Unassembled WGS sequence"/>
</dbReference>